<dbReference type="Proteomes" id="UP000836788">
    <property type="component" value="Chromosome 4"/>
</dbReference>
<evidence type="ECO:0000313" key="1">
    <source>
        <dbReference type="EMBL" id="CAG9289266.1"/>
    </source>
</evidence>
<gene>
    <name evidence="1" type="ORF">PTTT1_LOCUS41100</name>
</gene>
<dbReference type="EMBL" id="OU594945">
    <property type="protein sequence ID" value="CAG9289266.1"/>
    <property type="molecule type" value="Genomic_DNA"/>
</dbReference>
<name>A0A8J9TC95_PHATR</name>
<sequence length="222" mass="24839">MKYGAAFASVALYTCTITVVAAFSRMSLVRRQQQITSNVSPRNLRAWSLSLIKESELLEKIREGVSEAGFEEAWKGSVDEITSFVGIDVEHAEMCLAQALEWKAWAMAPSPTFRKYIKTKEPIVRELKDNLSWMVGKPLQLEIELLKQGILQFPGVYLVDSQVSFEKAISCAPIEYKSIECFRNQLAADLSILKNTYNCDTAEEGCAGNCGSCWVTYGNKKL</sequence>
<protein>
    <submittedName>
        <fullName evidence="1">Uncharacterized protein</fullName>
    </submittedName>
</protein>
<accession>A0A8J9TC95</accession>
<dbReference type="AlphaFoldDB" id="A0A8J9TC95"/>
<reference evidence="1" key="1">
    <citation type="submission" date="2022-02" db="EMBL/GenBank/DDBJ databases">
        <authorList>
            <person name="Giguere J D."/>
        </authorList>
    </citation>
    <scope>NUCLEOTIDE SEQUENCE</scope>
    <source>
        <strain evidence="1">CCAP 1055/1</strain>
    </source>
</reference>
<organism evidence="1">
    <name type="scientific">Phaeodactylum tricornutum</name>
    <name type="common">Diatom</name>
    <dbReference type="NCBI Taxonomy" id="2850"/>
    <lineage>
        <taxon>Eukaryota</taxon>
        <taxon>Sar</taxon>
        <taxon>Stramenopiles</taxon>
        <taxon>Ochrophyta</taxon>
        <taxon>Bacillariophyta</taxon>
        <taxon>Bacillariophyceae</taxon>
        <taxon>Bacillariophycidae</taxon>
        <taxon>Naviculales</taxon>
        <taxon>Phaeodactylaceae</taxon>
        <taxon>Phaeodactylum</taxon>
    </lineage>
</organism>
<proteinExistence type="predicted"/>